<dbReference type="InterPro" id="IPR050500">
    <property type="entry name" value="Phos_Acetyltrans/Butyryltrans"/>
</dbReference>
<name>A0AAC9IIG4_9BACI</name>
<feature type="domain" description="Phosphate acetyl/butaryl transferase" evidence="4">
    <location>
        <begin position="5"/>
        <end position="73"/>
    </location>
</feature>
<dbReference type="SUPFAM" id="SSF53659">
    <property type="entry name" value="Isocitrate/Isopropylmalate dehydrogenase-like"/>
    <property type="match status" value="1"/>
</dbReference>
<dbReference type="Gene3D" id="3.40.718.10">
    <property type="entry name" value="Isopropylmalate Dehydrogenase"/>
    <property type="match status" value="1"/>
</dbReference>
<dbReference type="GO" id="GO:0050182">
    <property type="term" value="F:phosphate butyryltransferase activity"/>
    <property type="evidence" value="ECO:0007669"/>
    <property type="project" value="InterPro"/>
</dbReference>
<dbReference type="NCBIfam" id="NF006045">
    <property type="entry name" value="PRK08190.1"/>
    <property type="match status" value="1"/>
</dbReference>
<keyword evidence="3" id="KW-0012">Acyltransferase</keyword>
<evidence type="ECO:0000313" key="6">
    <source>
        <dbReference type="Proteomes" id="UP000177709"/>
    </source>
</evidence>
<accession>A0AAC9IIG4</accession>
<dbReference type="PANTHER" id="PTHR43356:SF2">
    <property type="entry name" value="PHOSPHATE ACETYLTRANSFERASE"/>
    <property type="match status" value="1"/>
</dbReference>
<dbReference type="InterPro" id="IPR014079">
    <property type="entry name" value="Phosphate_butyryltransferase"/>
</dbReference>
<gene>
    <name evidence="5" type="ORF">BK049_16185</name>
</gene>
<dbReference type="Proteomes" id="UP000177709">
    <property type="component" value="Chromosome"/>
</dbReference>
<evidence type="ECO:0000256" key="2">
    <source>
        <dbReference type="ARBA" id="ARBA00022679"/>
    </source>
</evidence>
<dbReference type="NCBIfam" id="NF005837">
    <property type="entry name" value="PRK07742.1"/>
    <property type="match status" value="1"/>
</dbReference>
<dbReference type="RefSeq" id="WP_071168956.1">
    <property type="nucleotide sequence ID" value="NZ_CP017786.1"/>
</dbReference>
<protein>
    <submittedName>
        <fullName evidence="5">Phosphate butyryltransferase</fullName>
    </submittedName>
</protein>
<evidence type="ECO:0000256" key="3">
    <source>
        <dbReference type="ARBA" id="ARBA00023315"/>
    </source>
</evidence>
<dbReference type="InterPro" id="IPR012147">
    <property type="entry name" value="P_Ac_Bu_trans"/>
</dbReference>
<dbReference type="PIRSF" id="PIRSF000428">
    <property type="entry name" value="P_Ac_trans"/>
    <property type="match status" value="1"/>
</dbReference>
<dbReference type="AlphaFoldDB" id="A0AAC9IIG4"/>
<evidence type="ECO:0000256" key="1">
    <source>
        <dbReference type="ARBA" id="ARBA00005656"/>
    </source>
</evidence>
<evidence type="ECO:0000259" key="4">
    <source>
        <dbReference type="Pfam" id="PF01515"/>
    </source>
</evidence>
<dbReference type="EMBL" id="CP017786">
    <property type="protein sequence ID" value="AOZ90102.1"/>
    <property type="molecule type" value="Genomic_DNA"/>
</dbReference>
<dbReference type="GO" id="GO:0019605">
    <property type="term" value="P:butyrate metabolic process"/>
    <property type="evidence" value="ECO:0007669"/>
    <property type="project" value="InterPro"/>
</dbReference>
<dbReference type="NCBIfam" id="TIGR02706">
    <property type="entry name" value="P_butyryltrans"/>
    <property type="match status" value="1"/>
</dbReference>
<sequence length="310" mass="33022">MKLDDLIMKASQLQNKTAAVAHAEDEEVLQAIKMAIQRKVARFLLVGNKRSLKELVKQHEINEDWIDIIHSDSPEESAKIAVQAVSENHADILMKGHVPTAVLLKAVLNKEYGLRTASVLSHVAAFEVPGFDRFIYVTDSAMNIAPDLKMLKEITVNSVQVAHAVGNAMPKVAVLSAVEVVNPAMDSTLTAASLAQMNRRGQISGCLIDGPLALDNAISQTAASHKNITSDVAGHADILLVPTIEAGNILYKSLIYFAHAKVGAVVAGAKAPIALTSRSDSAESKLYSIALAICTSNEAEVIGGKNNGTF</sequence>
<dbReference type="InterPro" id="IPR002505">
    <property type="entry name" value="PTA_PTB"/>
</dbReference>
<dbReference type="Pfam" id="PF01515">
    <property type="entry name" value="PTA_PTB"/>
    <property type="match status" value="2"/>
</dbReference>
<dbReference type="PANTHER" id="PTHR43356">
    <property type="entry name" value="PHOSPHATE ACETYLTRANSFERASE"/>
    <property type="match status" value="1"/>
</dbReference>
<comment type="similarity">
    <text evidence="1">Belongs to the phosphate acetyltransferase and butyryltransferase family.</text>
</comment>
<keyword evidence="2" id="KW-0808">Transferase</keyword>
<dbReference type="KEGG" id="bxi:BK049_16185"/>
<feature type="domain" description="Phosphate acetyl/butaryl transferase" evidence="4">
    <location>
        <begin position="78"/>
        <end position="293"/>
    </location>
</feature>
<organism evidence="5 6">
    <name type="scientific">Bacillus xiamenensis</name>
    <dbReference type="NCBI Taxonomy" id="1178537"/>
    <lineage>
        <taxon>Bacteria</taxon>
        <taxon>Bacillati</taxon>
        <taxon>Bacillota</taxon>
        <taxon>Bacilli</taxon>
        <taxon>Bacillales</taxon>
        <taxon>Bacillaceae</taxon>
        <taxon>Bacillus</taxon>
    </lineage>
</organism>
<reference evidence="5 6" key="1">
    <citation type="submission" date="2016-10" db="EMBL/GenBank/DDBJ databases">
        <title>Whole genome sequence of hyper active fibrinolysis bacterium Bacillus pumilus strain VV3 isolated from fermented rice.</title>
        <authorList>
            <person name="Mariadas V.A."/>
            <person name="Vijayaraghavan P."/>
            <person name="Dhandapani V."/>
        </authorList>
    </citation>
    <scope>NUCLEOTIDE SEQUENCE [LARGE SCALE GENOMIC DNA]</scope>
    <source>
        <strain evidence="5 6">VV3</strain>
    </source>
</reference>
<evidence type="ECO:0000313" key="5">
    <source>
        <dbReference type="EMBL" id="AOZ90102.1"/>
    </source>
</evidence>
<proteinExistence type="inferred from homology"/>